<evidence type="ECO:0000256" key="1">
    <source>
        <dbReference type="ARBA" id="ARBA00004609"/>
    </source>
</evidence>
<sequence length="351" mass="39959">MAAIYDGKPVVLSGGDKYLFDPPRDFVGYGLEQPTNPWPNGAKIAVSFTHNYEEGGESTLWNGDDRSIASLHELLPNREAQIGKRDFLVESMYEYGARQGFPRLLKLFDKYGFKFTTWVVARAAEVTGPYPKLCADLGHEIACHGNRWSVPGESFDEAKWHINRSFDRLQKATGLTDVPTAWFMANSTLDTKLARAEVHKERGVPLLYHSDTYATDTPYWIQDPLVVKGEEDKGLLSIPYSLCNNDACWFSPIGHSWYNADDCFDQLKTDFDYLYAEGQRGTPRMMTIAMHSRVYGKPGKTMALKKFMEYISSKPDVWVATRREIAEAWRKNHPYEKEGPTANLHADVKKY</sequence>
<protein>
    <recommendedName>
        <fullName evidence="8">NodB homology domain-containing protein</fullName>
    </recommendedName>
</protein>
<evidence type="ECO:0000259" key="8">
    <source>
        <dbReference type="Pfam" id="PF01522"/>
    </source>
</evidence>
<dbReference type="Proteomes" id="UP000289152">
    <property type="component" value="Unassembled WGS sequence"/>
</dbReference>
<evidence type="ECO:0000256" key="4">
    <source>
        <dbReference type="ARBA" id="ARBA00023136"/>
    </source>
</evidence>
<name>A0A4Q1BHU6_TREME</name>
<evidence type="ECO:0000256" key="5">
    <source>
        <dbReference type="ARBA" id="ARBA00023180"/>
    </source>
</evidence>
<keyword evidence="4" id="KW-0472">Membrane</keyword>
<dbReference type="AlphaFoldDB" id="A0A4Q1BHU6"/>
<evidence type="ECO:0000313" key="9">
    <source>
        <dbReference type="EMBL" id="RXK37205.1"/>
    </source>
</evidence>
<keyword evidence="10" id="KW-1185">Reference proteome</keyword>
<dbReference type="GO" id="GO:0016810">
    <property type="term" value="F:hydrolase activity, acting on carbon-nitrogen (but not peptide) bonds"/>
    <property type="evidence" value="ECO:0007669"/>
    <property type="project" value="InterPro"/>
</dbReference>
<keyword evidence="2" id="KW-1003">Cell membrane</keyword>
<keyword evidence="7" id="KW-0961">Cell wall biogenesis/degradation</keyword>
<dbReference type="OrthoDB" id="9970124at2759"/>
<comment type="subcellular location">
    <subcellularLocation>
        <location evidence="1">Cell membrane</location>
        <topology evidence="1">Lipid-anchor</topology>
        <topology evidence="1">GPI-anchor</topology>
    </subcellularLocation>
</comment>
<evidence type="ECO:0000256" key="3">
    <source>
        <dbReference type="ARBA" id="ARBA00022622"/>
    </source>
</evidence>
<dbReference type="PANTHER" id="PTHR43123:SF1">
    <property type="entry name" value="POLYSACCHARIDE DEACETYLASE-RELATED"/>
    <property type="match status" value="1"/>
</dbReference>
<dbReference type="Pfam" id="PF01522">
    <property type="entry name" value="Polysacc_deac_1"/>
    <property type="match status" value="1"/>
</dbReference>
<gene>
    <name evidence="9" type="ORF">M231_05495</name>
</gene>
<comment type="caution">
    <text evidence="9">The sequence shown here is derived from an EMBL/GenBank/DDBJ whole genome shotgun (WGS) entry which is preliminary data.</text>
</comment>
<keyword evidence="6" id="KW-0449">Lipoprotein</keyword>
<keyword evidence="3" id="KW-0336">GPI-anchor</keyword>
<dbReference type="InterPro" id="IPR002509">
    <property type="entry name" value="NODB_dom"/>
</dbReference>
<dbReference type="GO" id="GO:0071555">
    <property type="term" value="P:cell wall organization"/>
    <property type="evidence" value="ECO:0007669"/>
    <property type="project" value="UniProtKB-KW"/>
</dbReference>
<dbReference type="InterPro" id="IPR011330">
    <property type="entry name" value="Glyco_hydro/deAcase_b/a-brl"/>
</dbReference>
<dbReference type="EMBL" id="SDIL01000074">
    <property type="protein sequence ID" value="RXK37205.1"/>
    <property type="molecule type" value="Genomic_DNA"/>
</dbReference>
<dbReference type="InParanoid" id="A0A4Q1BHU6"/>
<keyword evidence="5" id="KW-0325">Glycoprotein</keyword>
<evidence type="ECO:0000313" key="10">
    <source>
        <dbReference type="Proteomes" id="UP000289152"/>
    </source>
</evidence>
<feature type="domain" description="NodB homology" evidence="8">
    <location>
        <begin position="89"/>
        <end position="175"/>
    </location>
</feature>
<dbReference type="STRING" id="5217.A0A4Q1BHU6"/>
<dbReference type="SUPFAM" id="SSF88713">
    <property type="entry name" value="Glycoside hydrolase/deacetylase"/>
    <property type="match status" value="1"/>
</dbReference>
<dbReference type="PANTHER" id="PTHR43123">
    <property type="entry name" value="POLYSACCHARIDE DEACETYLASE-RELATED"/>
    <property type="match status" value="1"/>
</dbReference>
<evidence type="ECO:0000256" key="7">
    <source>
        <dbReference type="ARBA" id="ARBA00023316"/>
    </source>
</evidence>
<dbReference type="GO" id="GO:0098552">
    <property type="term" value="C:side of membrane"/>
    <property type="evidence" value="ECO:0007669"/>
    <property type="project" value="UniProtKB-KW"/>
</dbReference>
<dbReference type="VEuPathDB" id="FungiDB:TREMEDRAFT_64047"/>
<dbReference type="GO" id="GO:0005886">
    <property type="term" value="C:plasma membrane"/>
    <property type="evidence" value="ECO:0007669"/>
    <property type="project" value="UniProtKB-SubCell"/>
</dbReference>
<evidence type="ECO:0000256" key="6">
    <source>
        <dbReference type="ARBA" id="ARBA00023288"/>
    </source>
</evidence>
<reference evidence="9 10" key="1">
    <citation type="submission" date="2016-06" db="EMBL/GenBank/DDBJ databases">
        <title>Evolution of pathogenesis and genome organization in the Tremellales.</title>
        <authorList>
            <person name="Cuomo C."/>
            <person name="Litvintseva A."/>
            <person name="Heitman J."/>
            <person name="Chen Y."/>
            <person name="Sun S."/>
            <person name="Springer D."/>
            <person name="Dromer F."/>
            <person name="Young S."/>
            <person name="Zeng Q."/>
            <person name="Chapman S."/>
            <person name="Gujja S."/>
            <person name="Saif S."/>
            <person name="Birren B."/>
        </authorList>
    </citation>
    <scope>NUCLEOTIDE SEQUENCE [LARGE SCALE GENOMIC DNA]</scope>
    <source>
        <strain evidence="9 10">ATCC 28783</strain>
    </source>
</reference>
<proteinExistence type="predicted"/>
<evidence type="ECO:0000256" key="2">
    <source>
        <dbReference type="ARBA" id="ARBA00022475"/>
    </source>
</evidence>
<organism evidence="9 10">
    <name type="scientific">Tremella mesenterica</name>
    <name type="common">Jelly fungus</name>
    <dbReference type="NCBI Taxonomy" id="5217"/>
    <lineage>
        <taxon>Eukaryota</taxon>
        <taxon>Fungi</taxon>
        <taxon>Dikarya</taxon>
        <taxon>Basidiomycota</taxon>
        <taxon>Agaricomycotina</taxon>
        <taxon>Tremellomycetes</taxon>
        <taxon>Tremellales</taxon>
        <taxon>Tremellaceae</taxon>
        <taxon>Tremella</taxon>
    </lineage>
</organism>
<dbReference type="Gene3D" id="3.20.20.370">
    <property type="entry name" value="Glycoside hydrolase/deacetylase"/>
    <property type="match status" value="1"/>
</dbReference>
<dbReference type="GO" id="GO:0005975">
    <property type="term" value="P:carbohydrate metabolic process"/>
    <property type="evidence" value="ECO:0007669"/>
    <property type="project" value="InterPro"/>
</dbReference>
<accession>A0A4Q1BHU6</accession>